<sequence>MTEPLADDALCARGLALLEEQLGPVETLRFLALLSRQPFDYQRWRQQHFAGMSLAELLMQVQEGSLQS</sequence>
<evidence type="ECO:0000313" key="2">
    <source>
        <dbReference type="Proteomes" id="UP000019140"/>
    </source>
</evidence>
<dbReference type="Proteomes" id="UP000019140">
    <property type="component" value="Unassembled WGS sequence"/>
</dbReference>
<gene>
    <name evidence="1" type="ORF">ETSY2_54210</name>
</gene>
<keyword evidence="2" id="KW-1185">Reference proteome</keyword>
<organism evidence="1 2">
    <name type="scientific">Candidatus Entotheonella gemina</name>
    <dbReference type="NCBI Taxonomy" id="1429439"/>
    <lineage>
        <taxon>Bacteria</taxon>
        <taxon>Pseudomonadati</taxon>
        <taxon>Nitrospinota/Tectimicrobiota group</taxon>
        <taxon>Candidatus Tectimicrobiota</taxon>
        <taxon>Candidatus Entotheonellia</taxon>
        <taxon>Candidatus Entotheonellales</taxon>
        <taxon>Candidatus Entotheonellaceae</taxon>
        <taxon>Candidatus Entotheonella</taxon>
    </lineage>
</organism>
<proteinExistence type="predicted"/>
<protein>
    <submittedName>
        <fullName evidence="1">Uncharacterized protein</fullName>
    </submittedName>
</protein>
<dbReference type="HOGENOM" id="CLU_193886_0_0_7"/>
<reference evidence="1 2" key="1">
    <citation type="journal article" date="2014" name="Nature">
        <title>An environmental bacterial taxon with a large and distinct metabolic repertoire.</title>
        <authorList>
            <person name="Wilson M.C."/>
            <person name="Mori T."/>
            <person name="Ruckert C."/>
            <person name="Uria A.R."/>
            <person name="Helf M.J."/>
            <person name="Takada K."/>
            <person name="Gernert C."/>
            <person name="Steffens U.A."/>
            <person name="Heycke N."/>
            <person name="Schmitt S."/>
            <person name="Rinke C."/>
            <person name="Helfrich E.J."/>
            <person name="Brachmann A.O."/>
            <person name="Gurgui C."/>
            <person name="Wakimoto T."/>
            <person name="Kracht M."/>
            <person name="Crusemann M."/>
            <person name="Hentschel U."/>
            <person name="Abe I."/>
            <person name="Matsunaga S."/>
            <person name="Kalinowski J."/>
            <person name="Takeyama H."/>
            <person name="Piel J."/>
        </authorList>
    </citation>
    <scope>NUCLEOTIDE SEQUENCE [LARGE SCALE GENOMIC DNA]</scope>
    <source>
        <strain evidence="2">TSY2</strain>
    </source>
</reference>
<dbReference type="EMBL" id="AZHX01003031">
    <property type="protein sequence ID" value="ETW92191.1"/>
    <property type="molecule type" value="Genomic_DNA"/>
</dbReference>
<accession>W4L4E0</accession>
<name>W4L4E0_9BACT</name>
<comment type="caution">
    <text evidence="1">The sequence shown here is derived from an EMBL/GenBank/DDBJ whole genome shotgun (WGS) entry which is preliminary data.</text>
</comment>
<dbReference type="AlphaFoldDB" id="W4L4E0"/>
<evidence type="ECO:0000313" key="1">
    <source>
        <dbReference type="EMBL" id="ETW92191.1"/>
    </source>
</evidence>